<dbReference type="InterPro" id="IPR001732">
    <property type="entry name" value="UDP-Glc/GDP-Man_DH_N"/>
</dbReference>
<name>A0A2H0WY82_9BACT</name>
<feature type="domain" description="UDP-glucose/GDP-mannose dehydrogenase dimerisation" evidence="3">
    <location>
        <begin position="165"/>
        <end position="260"/>
    </location>
</feature>
<dbReference type="PANTHER" id="PTHR43750">
    <property type="entry name" value="UDP-GLUCOSE 6-DEHYDROGENASE TUAD"/>
    <property type="match status" value="1"/>
</dbReference>
<dbReference type="PIRSF" id="PIRSF000124">
    <property type="entry name" value="UDPglc_GDPman_dh"/>
    <property type="match status" value="1"/>
</dbReference>
<evidence type="ECO:0000256" key="2">
    <source>
        <dbReference type="PIRNR" id="PIRNR000124"/>
    </source>
</evidence>
<reference evidence="6" key="1">
    <citation type="submission" date="2017-09" db="EMBL/GenBank/DDBJ databases">
        <title>Depth-based differentiation of microbial function through sediment-hosted aquifers and enrichment of novel symbionts in the deep terrestrial subsurface.</title>
        <authorList>
            <person name="Probst A.J."/>
            <person name="Ladd B."/>
            <person name="Jarett J.K."/>
            <person name="Geller-Mcgrath D.E."/>
            <person name="Sieber C.M.K."/>
            <person name="Emerson J.B."/>
            <person name="Anantharaman K."/>
            <person name="Thomas B.C."/>
            <person name="Malmstrom R."/>
            <person name="Stieglmeier M."/>
            <person name="Klingl A."/>
            <person name="Woyke T."/>
            <person name="Ryan C.M."/>
            <person name="Banfield J.F."/>
        </authorList>
    </citation>
    <scope>NUCLEOTIDE SEQUENCE [LARGE SCALE GENOMIC DNA]</scope>
</reference>
<dbReference type="InterPro" id="IPR036291">
    <property type="entry name" value="NAD(P)-bd_dom_sf"/>
</dbReference>
<dbReference type="Pfam" id="PF00984">
    <property type="entry name" value="UDPG_MGDP_dh"/>
    <property type="match status" value="1"/>
</dbReference>
<protein>
    <recommendedName>
        <fullName evidence="7">UDP-glucose/GDP-mannose dehydrogenase family protein</fullName>
    </recommendedName>
</protein>
<dbReference type="Pfam" id="PF03721">
    <property type="entry name" value="UDPG_MGDP_dh_N"/>
    <property type="match status" value="1"/>
</dbReference>
<dbReference type="EMBL" id="PEZF01000050">
    <property type="protein sequence ID" value="PIS16879.1"/>
    <property type="molecule type" value="Genomic_DNA"/>
</dbReference>
<organism evidence="5 6">
    <name type="scientific">Candidatus Portnoybacteria bacterium CG09_land_8_20_14_0_10_44_13</name>
    <dbReference type="NCBI Taxonomy" id="1974811"/>
    <lineage>
        <taxon>Bacteria</taxon>
        <taxon>Candidatus Portnoyibacteriota</taxon>
    </lineage>
</organism>
<evidence type="ECO:0000259" key="4">
    <source>
        <dbReference type="Pfam" id="PF03721"/>
    </source>
</evidence>
<accession>A0A2H0WY82</accession>
<gene>
    <name evidence="5" type="ORF">COT61_01565</name>
</gene>
<dbReference type="PIRSF" id="PIRSF500136">
    <property type="entry name" value="UDP_ManNAc_DH"/>
    <property type="match status" value="1"/>
</dbReference>
<feature type="domain" description="UDP-glucose/GDP-mannose dehydrogenase N-terminal" evidence="4">
    <location>
        <begin position="49"/>
        <end position="147"/>
    </location>
</feature>
<evidence type="ECO:0008006" key="7">
    <source>
        <dbReference type="Google" id="ProtNLM"/>
    </source>
</evidence>
<comment type="similarity">
    <text evidence="1 2">Belongs to the UDP-glucose/GDP-mannose dehydrogenase family.</text>
</comment>
<dbReference type="InterPro" id="IPR028359">
    <property type="entry name" value="UDP_ManNAc/GlcNAc_DH"/>
</dbReference>
<evidence type="ECO:0000313" key="5">
    <source>
        <dbReference type="EMBL" id="PIS16879.1"/>
    </source>
</evidence>
<dbReference type="AlphaFoldDB" id="A0A2H0WY82"/>
<dbReference type="GO" id="GO:0000271">
    <property type="term" value="P:polysaccharide biosynthetic process"/>
    <property type="evidence" value="ECO:0007669"/>
    <property type="project" value="InterPro"/>
</dbReference>
<dbReference type="InterPro" id="IPR008927">
    <property type="entry name" value="6-PGluconate_DH-like_C_sf"/>
</dbReference>
<dbReference type="Gene3D" id="3.40.50.720">
    <property type="entry name" value="NAD(P)-binding Rossmann-like Domain"/>
    <property type="match status" value="2"/>
</dbReference>
<dbReference type="Proteomes" id="UP000229080">
    <property type="component" value="Unassembled WGS sequence"/>
</dbReference>
<evidence type="ECO:0000259" key="3">
    <source>
        <dbReference type="Pfam" id="PF00984"/>
    </source>
</evidence>
<evidence type="ECO:0000313" key="6">
    <source>
        <dbReference type="Proteomes" id="UP000229080"/>
    </source>
</evidence>
<proteinExistence type="inferred from homology"/>
<dbReference type="GO" id="GO:0016616">
    <property type="term" value="F:oxidoreductase activity, acting on the CH-OH group of donors, NAD or NADP as acceptor"/>
    <property type="evidence" value="ECO:0007669"/>
    <property type="project" value="InterPro"/>
</dbReference>
<dbReference type="SUPFAM" id="SSF51735">
    <property type="entry name" value="NAD(P)-binding Rossmann-fold domains"/>
    <property type="match status" value="1"/>
</dbReference>
<dbReference type="InterPro" id="IPR017476">
    <property type="entry name" value="UDP-Glc/GDP-Man"/>
</dbReference>
<dbReference type="GO" id="GO:0016628">
    <property type="term" value="F:oxidoreductase activity, acting on the CH-CH group of donors, NAD or NADP as acceptor"/>
    <property type="evidence" value="ECO:0007669"/>
    <property type="project" value="InterPro"/>
</dbReference>
<dbReference type="InterPro" id="IPR014026">
    <property type="entry name" value="UDP-Glc/GDP-Man_DH_dimer"/>
</dbReference>
<sequence>MKATKKMTKHLKIGIIGVGMVGGAVARYFESIGRTPFLYDKYNGKGSLDEVNEADAVFICVPTPYGKGGFDLSMVEEAVSNLENGKIVVVKSTVLPGTTESLQNKYPQHQFLFNPEFLRELTAVEDMLSPERQIVGYTEKSQPVAEEILEILPPAPFKKTIPATEAEMVKYFGNTYLAARVIFANQMYDLCQALGIDYDKVRECAGEDKRIGHSHLDVWQGGYRGYGAKCFPKDIRALIQLAEMKGVDLKFHKLVEDVNRELAEGQQIDDMEKLRP</sequence>
<dbReference type="SUPFAM" id="SSF48179">
    <property type="entry name" value="6-phosphogluconate dehydrogenase C-terminal domain-like"/>
    <property type="match status" value="1"/>
</dbReference>
<comment type="caution">
    <text evidence="5">The sequence shown here is derived from an EMBL/GenBank/DDBJ whole genome shotgun (WGS) entry which is preliminary data.</text>
</comment>
<dbReference type="PANTHER" id="PTHR43750:SF3">
    <property type="entry name" value="UDP-GLUCOSE 6-DEHYDROGENASE TUAD"/>
    <property type="match status" value="1"/>
</dbReference>
<dbReference type="Gene3D" id="1.20.5.100">
    <property type="entry name" value="Cytochrome c1, transmembrane anchor, C-terminal"/>
    <property type="match status" value="1"/>
</dbReference>
<dbReference type="GO" id="GO:0051287">
    <property type="term" value="F:NAD binding"/>
    <property type="evidence" value="ECO:0007669"/>
    <property type="project" value="InterPro"/>
</dbReference>
<evidence type="ECO:0000256" key="1">
    <source>
        <dbReference type="ARBA" id="ARBA00006601"/>
    </source>
</evidence>